<dbReference type="GO" id="GO:0031295">
    <property type="term" value="P:T cell costimulation"/>
    <property type="evidence" value="ECO:0007669"/>
    <property type="project" value="TreeGrafter"/>
</dbReference>
<feature type="transmembrane region" description="Helical" evidence="11">
    <location>
        <begin position="482"/>
        <end position="502"/>
    </location>
</feature>
<dbReference type="InterPro" id="IPR003598">
    <property type="entry name" value="Ig_sub2"/>
</dbReference>
<evidence type="ECO:0000256" key="4">
    <source>
        <dbReference type="ARBA" id="ARBA00022729"/>
    </source>
</evidence>
<evidence type="ECO:0000256" key="2">
    <source>
        <dbReference type="ARBA" id="ARBA00022475"/>
    </source>
</evidence>
<evidence type="ECO:0000256" key="10">
    <source>
        <dbReference type="ARBA" id="ARBA00023319"/>
    </source>
</evidence>
<dbReference type="GO" id="GO:0071222">
    <property type="term" value="P:cellular response to lipopolysaccharide"/>
    <property type="evidence" value="ECO:0007669"/>
    <property type="project" value="TreeGrafter"/>
</dbReference>
<evidence type="ECO:0000256" key="1">
    <source>
        <dbReference type="ARBA" id="ARBA00004251"/>
    </source>
</evidence>
<dbReference type="SUPFAM" id="SSF48726">
    <property type="entry name" value="Immunoglobulin"/>
    <property type="match status" value="3"/>
</dbReference>
<dbReference type="Pfam" id="PF07686">
    <property type="entry name" value="V-set"/>
    <property type="match status" value="3"/>
</dbReference>
<accession>A0A8T0BYR6</accession>
<feature type="domain" description="Ig-like" evidence="12">
    <location>
        <begin position="125"/>
        <end position="239"/>
    </location>
</feature>
<dbReference type="InterPro" id="IPR013783">
    <property type="entry name" value="Ig-like_fold"/>
</dbReference>
<dbReference type="GO" id="GO:0006955">
    <property type="term" value="P:immune response"/>
    <property type="evidence" value="ECO:0007669"/>
    <property type="project" value="TreeGrafter"/>
</dbReference>
<dbReference type="SMART" id="SM00408">
    <property type="entry name" value="IGc2"/>
    <property type="match status" value="3"/>
</dbReference>
<dbReference type="PANTHER" id="PTHR25466">
    <property type="entry name" value="T-LYMPHOCYTE ACTIVATION ANTIGEN"/>
    <property type="match status" value="1"/>
</dbReference>
<protein>
    <recommendedName>
        <fullName evidence="12">Ig-like domain-containing protein</fullName>
    </recommendedName>
</protein>
<keyword evidence="2" id="KW-1003">Cell membrane</keyword>
<evidence type="ECO:0000256" key="9">
    <source>
        <dbReference type="ARBA" id="ARBA00023180"/>
    </source>
</evidence>
<keyword evidence="8" id="KW-0675">Receptor</keyword>
<evidence type="ECO:0000256" key="7">
    <source>
        <dbReference type="ARBA" id="ARBA00023157"/>
    </source>
</evidence>
<evidence type="ECO:0000259" key="12">
    <source>
        <dbReference type="PROSITE" id="PS50835"/>
    </source>
</evidence>
<feature type="transmembrane region" description="Helical" evidence="11">
    <location>
        <begin position="416"/>
        <end position="435"/>
    </location>
</feature>
<evidence type="ECO:0000256" key="8">
    <source>
        <dbReference type="ARBA" id="ARBA00023170"/>
    </source>
</evidence>
<evidence type="ECO:0000313" key="14">
    <source>
        <dbReference type="Proteomes" id="UP000606274"/>
    </source>
</evidence>
<evidence type="ECO:0000313" key="13">
    <source>
        <dbReference type="EMBL" id="KAF7710846.1"/>
    </source>
</evidence>
<sequence length="677" mass="75712">MFVFAVGLETLRVHGPSDPLVAQVRGSVLLPCFIEGSLPLEDLQVEWRKLDTDSVVSLFQQGKSRPDLQTQMFRDRADFFPDEVSKGNFSILLKNVVKDDAGIYRCQINTTQDTGQVIMEMKAIEHFVVTGADHAVFAHEGEDVILNCSVDSHVPASEIEEVTWKKTNVDQDILVLLYQNGEIFPDSSHESYQGRVDLFLSEITKGNFSLKLKVVNMEDEGEFTCEVHTSDMSARATVVLHGVEHFVVKGADHAVFAHKGEDVILNCSVDSHVPASEIEEVTWKKTDGDQDILVLLYQNSEIFRDSSHESYQGRVDLFSSEIFKGNFSLTLKDVKMEDKGEFTCEVHTSDLFNGQIQTTEEKLNAFLTATAVVLVICAVVIAVYDFRMHLTLCLEAVNATVLALSISLSPNGNYDFEAALVLLTLAAGTVIVLSLQRHLFLKKSFGCVHITFSSLLLAAFILFKIVAYVMYSIAKNSFVKGWISLFLVVLIICAWLVVIYLLRCHRGHGHGCCSQWRKIGYLCCTLIAALLFTTNGMMSFYYAYIILQIKELAGFLALIPLLSVLPPICLFKHPKHLPEVFHIMVYMFGAVGLSAVNAIVLATELILKAGKGARTIEDLRVIVLPLETVFVFAWLTLQIYDAWMKYKDGALYLYEDTRRTGPEVEMKALQENIPNPD</sequence>
<feature type="domain" description="Ig-like" evidence="12">
    <location>
        <begin position="259"/>
        <end position="364"/>
    </location>
</feature>
<evidence type="ECO:0000256" key="6">
    <source>
        <dbReference type="ARBA" id="ARBA00023136"/>
    </source>
</evidence>
<dbReference type="EMBL" id="JABFDY010000002">
    <property type="protein sequence ID" value="KAF7710846.1"/>
    <property type="molecule type" value="Genomic_DNA"/>
</dbReference>
<dbReference type="InterPro" id="IPR051713">
    <property type="entry name" value="T-cell_Activation_Regulation"/>
</dbReference>
<keyword evidence="14" id="KW-1185">Reference proteome</keyword>
<keyword evidence="4" id="KW-0732">Signal</keyword>
<reference evidence="13" key="1">
    <citation type="submission" date="2020-08" db="EMBL/GenBank/DDBJ databases">
        <title>Chromosome-level assembly of Southern catfish (Silurus meridionalis) provides insights into visual adaptation to the nocturnal and benthic lifestyles.</title>
        <authorList>
            <person name="Zhang Y."/>
            <person name="Wang D."/>
            <person name="Peng Z."/>
        </authorList>
    </citation>
    <scope>NUCLEOTIDE SEQUENCE</scope>
    <source>
        <strain evidence="13">SWU-2019-XX</strain>
        <tissue evidence="13">Muscle</tissue>
    </source>
</reference>
<feature type="transmembrane region" description="Helical" evidence="11">
    <location>
        <begin position="391"/>
        <end position="410"/>
    </location>
</feature>
<dbReference type="PANTHER" id="PTHR25466:SF14">
    <property type="entry name" value="BUTYROPHILIN SUBFAMILY 2 MEMBER A2-LIKE-RELATED"/>
    <property type="match status" value="1"/>
</dbReference>
<dbReference type="SMART" id="SM00409">
    <property type="entry name" value="IG"/>
    <property type="match status" value="3"/>
</dbReference>
<organism evidence="13 14">
    <name type="scientific">Silurus meridionalis</name>
    <name type="common">Southern catfish</name>
    <name type="synonym">Silurus soldatovi meridionalis</name>
    <dbReference type="NCBI Taxonomy" id="175797"/>
    <lineage>
        <taxon>Eukaryota</taxon>
        <taxon>Metazoa</taxon>
        <taxon>Chordata</taxon>
        <taxon>Craniata</taxon>
        <taxon>Vertebrata</taxon>
        <taxon>Euteleostomi</taxon>
        <taxon>Actinopterygii</taxon>
        <taxon>Neopterygii</taxon>
        <taxon>Teleostei</taxon>
        <taxon>Ostariophysi</taxon>
        <taxon>Siluriformes</taxon>
        <taxon>Siluridae</taxon>
        <taxon>Silurus</taxon>
    </lineage>
</organism>
<feature type="transmembrane region" description="Helical" evidence="11">
    <location>
        <begin position="552"/>
        <end position="571"/>
    </location>
</feature>
<dbReference type="GO" id="GO:0007166">
    <property type="term" value="P:cell surface receptor signaling pathway"/>
    <property type="evidence" value="ECO:0007669"/>
    <property type="project" value="TreeGrafter"/>
</dbReference>
<dbReference type="SMART" id="SM00406">
    <property type="entry name" value="IGv"/>
    <property type="match status" value="3"/>
</dbReference>
<dbReference type="FunFam" id="2.60.40.10:FF:000142">
    <property type="entry name" value="V-set domain-containing T-cell activation inhibitor 1"/>
    <property type="match status" value="3"/>
</dbReference>
<keyword evidence="7" id="KW-1015">Disulfide bond</keyword>
<name>A0A8T0BYR6_SILME</name>
<dbReference type="Gene3D" id="2.60.40.10">
    <property type="entry name" value="Immunoglobulins"/>
    <property type="match status" value="3"/>
</dbReference>
<dbReference type="GO" id="GO:0009897">
    <property type="term" value="C:external side of plasma membrane"/>
    <property type="evidence" value="ECO:0007669"/>
    <property type="project" value="TreeGrafter"/>
</dbReference>
<feature type="transmembrane region" description="Helical" evidence="11">
    <location>
        <begin position="619"/>
        <end position="637"/>
    </location>
</feature>
<feature type="transmembrane region" description="Helical" evidence="11">
    <location>
        <begin position="583"/>
        <end position="607"/>
    </location>
</feature>
<feature type="transmembrane region" description="Helical" evidence="11">
    <location>
        <begin position="447"/>
        <end position="470"/>
    </location>
</feature>
<dbReference type="InterPro" id="IPR036179">
    <property type="entry name" value="Ig-like_dom_sf"/>
</dbReference>
<keyword evidence="5 11" id="KW-1133">Transmembrane helix</keyword>
<evidence type="ECO:0000256" key="5">
    <source>
        <dbReference type="ARBA" id="ARBA00022989"/>
    </source>
</evidence>
<keyword evidence="3 11" id="KW-0812">Transmembrane</keyword>
<gene>
    <name evidence="13" type="ORF">HF521_009718</name>
</gene>
<dbReference type="InterPro" id="IPR007110">
    <property type="entry name" value="Ig-like_dom"/>
</dbReference>
<dbReference type="GO" id="GO:0042130">
    <property type="term" value="P:negative regulation of T cell proliferation"/>
    <property type="evidence" value="ECO:0007669"/>
    <property type="project" value="TreeGrafter"/>
</dbReference>
<evidence type="ECO:0000256" key="11">
    <source>
        <dbReference type="SAM" id="Phobius"/>
    </source>
</evidence>
<keyword evidence="9" id="KW-0325">Glycoprotein</keyword>
<comment type="caution">
    <text evidence="13">The sequence shown here is derived from an EMBL/GenBank/DDBJ whole genome shotgun (WGS) entry which is preliminary data.</text>
</comment>
<feature type="transmembrane region" description="Helical" evidence="11">
    <location>
        <begin position="522"/>
        <end position="546"/>
    </location>
</feature>
<dbReference type="AlphaFoldDB" id="A0A8T0BYR6"/>
<dbReference type="GO" id="GO:0042102">
    <property type="term" value="P:positive regulation of T cell proliferation"/>
    <property type="evidence" value="ECO:0007669"/>
    <property type="project" value="TreeGrafter"/>
</dbReference>
<dbReference type="PROSITE" id="PS50835">
    <property type="entry name" value="IG_LIKE"/>
    <property type="match status" value="3"/>
</dbReference>
<dbReference type="InterPro" id="IPR013106">
    <property type="entry name" value="Ig_V-set"/>
</dbReference>
<dbReference type="InterPro" id="IPR003599">
    <property type="entry name" value="Ig_sub"/>
</dbReference>
<keyword evidence="10" id="KW-0393">Immunoglobulin domain</keyword>
<proteinExistence type="predicted"/>
<feature type="transmembrane region" description="Helical" evidence="11">
    <location>
        <begin position="365"/>
        <end position="384"/>
    </location>
</feature>
<keyword evidence="6 11" id="KW-0472">Membrane</keyword>
<evidence type="ECO:0000256" key="3">
    <source>
        <dbReference type="ARBA" id="ARBA00022692"/>
    </source>
</evidence>
<dbReference type="Proteomes" id="UP000606274">
    <property type="component" value="Unassembled WGS sequence"/>
</dbReference>
<comment type="subcellular location">
    <subcellularLocation>
        <location evidence="1">Cell membrane</location>
        <topology evidence="1">Single-pass type I membrane protein</topology>
    </subcellularLocation>
</comment>
<feature type="domain" description="Ig-like" evidence="12">
    <location>
        <begin position="16"/>
        <end position="118"/>
    </location>
</feature>